<evidence type="ECO:0000256" key="6">
    <source>
        <dbReference type="ARBA" id="ARBA00023145"/>
    </source>
</evidence>
<dbReference type="GO" id="GO:0006508">
    <property type="term" value="P:proteolysis"/>
    <property type="evidence" value="ECO:0007669"/>
    <property type="project" value="UniProtKB-KW"/>
</dbReference>
<dbReference type="PROSITE" id="PS51767">
    <property type="entry name" value="PEPTIDASE_A1"/>
    <property type="match status" value="1"/>
</dbReference>
<feature type="domain" description="Saposin B-type" evidence="12">
    <location>
        <begin position="308"/>
        <end position="348"/>
    </location>
</feature>
<dbReference type="FunFam" id="2.40.70.10:FF:000115">
    <property type="entry name" value="Lysosomal aspartic protease"/>
    <property type="match status" value="1"/>
</dbReference>
<dbReference type="PRINTS" id="PR00792">
    <property type="entry name" value="PEPSIN"/>
</dbReference>
<keyword evidence="11" id="KW-0732">Signal</keyword>
<evidence type="ECO:0000259" key="13">
    <source>
        <dbReference type="PROSITE" id="PS51767"/>
    </source>
</evidence>
<name>A0A2Z6MS70_TRISU</name>
<dbReference type="Gene3D" id="3.90.730.10">
    <property type="entry name" value="Ribonuclease T2-like"/>
    <property type="match status" value="1"/>
</dbReference>
<dbReference type="InterPro" id="IPR033697">
    <property type="entry name" value="Ribonuclease_T2_eukaryotic"/>
</dbReference>
<dbReference type="GO" id="GO:0004190">
    <property type="term" value="F:aspartic-type endopeptidase activity"/>
    <property type="evidence" value="ECO:0007669"/>
    <property type="project" value="UniProtKB-KW"/>
</dbReference>
<evidence type="ECO:0000256" key="10">
    <source>
        <dbReference type="RuleBase" id="RU004328"/>
    </source>
</evidence>
<evidence type="ECO:0000256" key="7">
    <source>
        <dbReference type="ARBA" id="ARBA00023157"/>
    </source>
</evidence>
<evidence type="ECO:0000259" key="12">
    <source>
        <dbReference type="PROSITE" id="PS50015"/>
    </source>
</evidence>
<dbReference type="InterPro" id="IPR033121">
    <property type="entry name" value="PEPTIDASE_A1"/>
</dbReference>
<dbReference type="SUPFAM" id="SSF55895">
    <property type="entry name" value="Ribonuclease Rh-like"/>
    <property type="match status" value="1"/>
</dbReference>
<dbReference type="InterPro" id="IPR001568">
    <property type="entry name" value="RNase_T2-like"/>
</dbReference>
<evidence type="ECO:0000256" key="11">
    <source>
        <dbReference type="SAM" id="SignalP"/>
    </source>
</evidence>
<dbReference type="Gene3D" id="1.10.225.10">
    <property type="entry name" value="Saposin-like"/>
    <property type="match status" value="2"/>
</dbReference>
<dbReference type="GO" id="GO:0003723">
    <property type="term" value="F:RNA binding"/>
    <property type="evidence" value="ECO:0007669"/>
    <property type="project" value="InterPro"/>
</dbReference>
<comment type="similarity">
    <text evidence="2 10">Belongs to the RNase T2 family.</text>
</comment>
<comment type="similarity">
    <text evidence="1 9">Belongs to the peptidase A1 family.</text>
</comment>
<evidence type="ECO:0000256" key="5">
    <source>
        <dbReference type="ARBA" id="ARBA00022801"/>
    </source>
</evidence>
<dbReference type="InterPro" id="IPR011001">
    <property type="entry name" value="Saposin-like"/>
</dbReference>
<keyword evidence="7" id="KW-1015">Disulfide bond</keyword>
<keyword evidence="6" id="KW-0865">Zymogen</keyword>
<dbReference type="InterPro" id="IPR008139">
    <property type="entry name" value="SaposinB_dom"/>
</dbReference>
<feature type="signal peptide" evidence="11">
    <location>
        <begin position="1"/>
        <end position="21"/>
    </location>
</feature>
<dbReference type="AlphaFoldDB" id="A0A2Z6MS70"/>
<evidence type="ECO:0000313" key="15">
    <source>
        <dbReference type="Proteomes" id="UP000242715"/>
    </source>
</evidence>
<dbReference type="Pfam" id="PF00445">
    <property type="entry name" value="Ribonuclease_T2"/>
    <property type="match status" value="1"/>
</dbReference>
<evidence type="ECO:0000256" key="3">
    <source>
        <dbReference type="ARBA" id="ARBA00022670"/>
    </source>
</evidence>
<dbReference type="Proteomes" id="UP000242715">
    <property type="component" value="Unassembled WGS sequence"/>
</dbReference>
<dbReference type="InterPro" id="IPR036430">
    <property type="entry name" value="RNase_T2-like_sf"/>
</dbReference>
<dbReference type="Gene3D" id="2.40.70.10">
    <property type="entry name" value="Acid Proteases"/>
    <property type="match status" value="2"/>
</dbReference>
<dbReference type="EMBL" id="DF973592">
    <property type="protein sequence ID" value="GAU35494.1"/>
    <property type="molecule type" value="Genomic_DNA"/>
</dbReference>
<dbReference type="Pfam" id="PF00026">
    <property type="entry name" value="Asp"/>
    <property type="match status" value="1"/>
</dbReference>
<proteinExistence type="inferred from homology"/>
<dbReference type="Pfam" id="PF03489">
    <property type="entry name" value="SapB_2"/>
    <property type="match status" value="2"/>
</dbReference>
<evidence type="ECO:0000256" key="8">
    <source>
        <dbReference type="ARBA" id="ARBA00023180"/>
    </source>
</evidence>
<dbReference type="Pfam" id="PF05184">
    <property type="entry name" value="SapB_1"/>
    <property type="match status" value="2"/>
</dbReference>
<dbReference type="InterPro" id="IPR021109">
    <property type="entry name" value="Peptidase_aspartic_dom_sf"/>
</dbReference>
<evidence type="ECO:0000256" key="9">
    <source>
        <dbReference type="RuleBase" id="RU000454"/>
    </source>
</evidence>
<feature type="domain" description="Saposin B-type" evidence="12">
    <location>
        <begin position="552"/>
        <end position="652"/>
    </location>
</feature>
<feature type="chain" id="PRO_5016269599" evidence="11">
    <location>
        <begin position="22"/>
        <end position="810"/>
    </location>
</feature>
<dbReference type="PANTHER" id="PTHR47966">
    <property type="entry name" value="BETA-SITE APP-CLEAVING ENZYME, ISOFORM A-RELATED"/>
    <property type="match status" value="1"/>
</dbReference>
<accession>A0A2Z6MS70</accession>
<dbReference type="PANTHER" id="PTHR47966:SF15">
    <property type="entry name" value="FUNGAL PROTEINASE A, ASPARTIC PROTEINASE SUPERFAMILY PROTEIN"/>
    <property type="match status" value="1"/>
</dbReference>
<dbReference type="CDD" id="cd01061">
    <property type="entry name" value="RNase_T2_euk"/>
    <property type="match status" value="1"/>
</dbReference>
<dbReference type="SUPFAM" id="SSF47862">
    <property type="entry name" value="Saposin"/>
    <property type="match status" value="2"/>
</dbReference>
<dbReference type="PROSITE" id="PS50015">
    <property type="entry name" value="SAP_B"/>
    <property type="match status" value="3"/>
</dbReference>
<dbReference type="SMART" id="SM00741">
    <property type="entry name" value="SapB"/>
    <property type="match status" value="4"/>
</dbReference>
<dbReference type="SUPFAM" id="SSF50630">
    <property type="entry name" value="Acid proteases"/>
    <property type="match status" value="2"/>
</dbReference>
<organism evidence="14 15">
    <name type="scientific">Trifolium subterraneum</name>
    <name type="common">Subterranean clover</name>
    <dbReference type="NCBI Taxonomy" id="3900"/>
    <lineage>
        <taxon>Eukaryota</taxon>
        <taxon>Viridiplantae</taxon>
        <taxon>Streptophyta</taxon>
        <taxon>Embryophyta</taxon>
        <taxon>Tracheophyta</taxon>
        <taxon>Spermatophyta</taxon>
        <taxon>Magnoliopsida</taxon>
        <taxon>eudicotyledons</taxon>
        <taxon>Gunneridae</taxon>
        <taxon>Pentapetalae</taxon>
        <taxon>rosids</taxon>
        <taxon>fabids</taxon>
        <taxon>Fabales</taxon>
        <taxon>Fabaceae</taxon>
        <taxon>Papilionoideae</taxon>
        <taxon>50 kb inversion clade</taxon>
        <taxon>NPAAA clade</taxon>
        <taxon>Hologalegina</taxon>
        <taxon>IRL clade</taxon>
        <taxon>Trifolieae</taxon>
        <taxon>Trifolium</taxon>
    </lineage>
</organism>
<keyword evidence="8" id="KW-0325">Glycoprotein</keyword>
<dbReference type="PROSITE" id="PS00531">
    <property type="entry name" value="RNASE_T2_2"/>
    <property type="match status" value="1"/>
</dbReference>
<dbReference type="InterPro" id="IPR033130">
    <property type="entry name" value="RNase_T2_His_AS_2"/>
</dbReference>
<protein>
    <submittedName>
        <fullName evidence="14">Uncharacterized protein</fullName>
    </submittedName>
</protein>
<reference evidence="15" key="1">
    <citation type="journal article" date="2017" name="Front. Plant Sci.">
        <title>Climate Clever Clovers: New Paradigm to Reduce the Environmental Footprint of Ruminants by Breeding Low Methanogenic Forages Utilizing Haplotype Variation.</title>
        <authorList>
            <person name="Kaur P."/>
            <person name="Appels R."/>
            <person name="Bayer P.E."/>
            <person name="Keeble-Gagnere G."/>
            <person name="Wang J."/>
            <person name="Hirakawa H."/>
            <person name="Shirasawa K."/>
            <person name="Vercoe P."/>
            <person name="Stefanova K."/>
            <person name="Durmic Z."/>
            <person name="Nichols P."/>
            <person name="Revell C."/>
            <person name="Isobe S.N."/>
            <person name="Edwards D."/>
            <person name="Erskine W."/>
        </authorList>
    </citation>
    <scope>NUCLEOTIDE SEQUENCE [LARGE SCALE GENOMIC DNA]</scope>
    <source>
        <strain evidence="15">cv. Daliak</strain>
    </source>
</reference>
<keyword evidence="5 9" id="KW-0378">Hydrolase</keyword>
<keyword evidence="3 9" id="KW-0645">Protease</keyword>
<sequence>MLNVVVLCLCVWTPLFCLVSCVPNEGLRGIGTEKVKLGPKNLLGLKLKGGESSCSSILESHLKDILGGNGEIDVVTLKSYFDQLDTQYYGETEIGTPPYQFTVIVYTGSSNTWVPSVKCYFTIAFYLHAKSSSSQSNTYKPNGTSAAIQYGTGSISGFFSYDNTKVGDIVVKDQEFIEATSDPGSTFVSTKFDALLGLGFQLISVGNSVSIWYNMVEQGLVRNPKSEEGGELVFGGVDPTQFKVEHTYVPVTTKGYWQFSMGDKLIDGNLTGYCANDCSAIADSGTSLLAGPTTVVTMINQAIGASGVYSKECRTVVDQYAQTILQLLLAEALPKKICPQIGLCTFDGTHGVSMRIESVVQPIDRVSSGGRQDATCSICEMAVVWMQNQLKQNQTEEQIINYAESICDKMHNPLGQASVDCDKLSSIGRKQFDLNPEEFAMGDKLMDGNPTGYCANDCSAIADSGTSLLAGPTTVVTMINQAIGASGVYSKECRTVVDQYAQTIFQSLLAEAQPNKICPQIGLCTFDGTHGVSMGIESVVQPTSRVSSGGRQDAACSVCEMVVVWMQNQLKQNQTKERMINYAESLCDTMPNPLGQASVVCDKLSSYTIGGKQFDLTPEETSVAAPYHHLTRTDQWPSATCFKGYKPCKHPIPSYFTLHGIWPSNKASHPEWCTPPLFDPTEITSLVSKLSIAWPSLFVDDEKMWEHQWNRHGSCSAFKEYDYFKLGIDIWEEYNLTSILENNGIRPGGFYRMEKIRDAIAYSRIGFKPSLVCDGKLLKEIKLCLDPLGQSYIACPRLSRSCKGKVYFRA</sequence>
<keyword evidence="15" id="KW-1185">Reference proteome</keyword>
<evidence type="ECO:0000256" key="1">
    <source>
        <dbReference type="ARBA" id="ARBA00007447"/>
    </source>
</evidence>
<dbReference type="PROSITE" id="PS00141">
    <property type="entry name" value="ASP_PROTEASE"/>
    <property type="match status" value="2"/>
</dbReference>
<dbReference type="GO" id="GO:0006629">
    <property type="term" value="P:lipid metabolic process"/>
    <property type="evidence" value="ECO:0007669"/>
    <property type="project" value="InterPro"/>
</dbReference>
<dbReference type="InterPro" id="IPR001969">
    <property type="entry name" value="Aspartic_peptidase_AS"/>
</dbReference>
<evidence type="ECO:0000256" key="4">
    <source>
        <dbReference type="ARBA" id="ARBA00022750"/>
    </source>
</evidence>
<dbReference type="InterPro" id="IPR007856">
    <property type="entry name" value="SapB_1"/>
</dbReference>
<feature type="domain" description="Peptidase A1" evidence="13">
    <location>
        <begin position="88"/>
        <end position="486"/>
    </location>
</feature>
<dbReference type="InterPro" id="IPR008138">
    <property type="entry name" value="SapB_2"/>
</dbReference>
<dbReference type="OrthoDB" id="771136at2759"/>
<evidence type="ECO:0000313" key="14">
    <source>
        <dbReference type="EMBL" id="GAU35494.1"/>
    </source>
</evidence>
<dbReference type="InterPro" id="IPR001461">
    <property type="entry name" value="Aspartic_peptidase_A1"/>
</dbReference>
<keyword evidence="4 9" id="KW-0064">Aspartyl protease</keyword>
<gene>
    <name evidence="14" type="ORF">TSUD_384490</name>
</gene>
<evidence type="ECO:0000256" key="2">
    <source>
        <dbReference type="ARBA" id="ARBA00007469"/>
    </source>
</evidence>
<feature type="domain" description="Saposin B-type" evidence="12">
    <location>
        <begin position="372"/>
        <end position="528"/>
    </location>
</feature>
<dbReference type="GO" id="GO:0033897">
    <property type="term" value="F:ribonuclease T2 activity"/>
    <property type="evidence" value="ECO:0007669"/>
    <property type="project" value="InterPro"/>
</dbReference>